<keyword evidence="10" id="KW-1185">Reference proteome</keyword>
<evidence type="ECO:0000256" key="1">
    <source>
        <dbReference type="ARBA" id="ARBA00004477"/>
    </source>
</evidence>
<evidence type="ECO:0000256" key="5">
    <source>
        <dbReference type="ARBA" id="ARBA00023098"/>
    </source>
</evidence>
<feature type="compositionally biased region" description="Polar residues" evidence="7">
    <location>
        <begin position="292"/>
        <end position="301"/>
    </location>
</feature>
<accession>A0A9P6CBF2</accession>
<feature type="transmembrane region" description="Helical" evidence="8">
    <location>
        <begin position="23"/>
        <end position="45"/>
    </location>
</feature>
<dbReference type="AlphaFoldDB" id="A0A9P6CBF2"/>
<comment type="caution">
    <text evidence="9">The sequence shown here is derived from an EMBL/GenBank/DDBJ whole genome shotgun (WGS) entry which is preliminary data.</text>
</comment>
<gene>
    <name evidence="9" type="ORF">P691DRAFT_800075</name>
</gene>
<evidence type="ECO:0000256" key="6">
    <source>
        <dbReference type="ARBA" id="ARBA00023136"/>
    </source>
</evidence>
<evidence type="ECO:0000256" key="4">
    <source>
        <dbReference type="ARBA" id="ARBA00022989"/>
    </source>
</evidence>
<organism evidence="9 10">
    <name type="scientific">Macrolepiota fuliginosa MF-IS2</name>
    <dbReference type="NCBI Taxonomy" id="1400762"/>
    <lineage>
        <taxon>Eukaryota</taxon>
        <taxon>Fungi</taxon>
        <taxon>Dikarya</taxon>
        <taxon>Basidiomycota</taxon>
        <taxon>Agaricomycotina</taxon>
        <taxon>Agaricomycetes</taxon>
        <taxon>Agaricomycetidae</taxon>
        <taxon>Agaricales</taxon>
        <taxon>Agaricineae</taxon>
        <taxon>Agaricaceae</taxon>
        <taxon>Macrolepiota</taxon>
    </lineage>
</organism>
<dbReference type="GO" id="GO:0140042">
    <property type="term" value="P:lipid droplet formation"/>
    <property type="evidence" value="ECO:0007669"/>
    <property type="project" value="UniProtKB-ARBA"/>
</dbReference>
<proteinExistence type="predicted"/>
<evidence type="ECO:0000313" key="9">
    <source>
        <dbReference type="EMBL" id="KAF9455064.1"/>
    </source>
</evidence>
<keyword evidence="3" id="KW-0256">Endoplasmic reticulum</keyword>
<evidence type="ECO:0000256" key="3">
    <source>
        <dbReference type="ARBA" id="ARBA00022824"/>
    </source>
</evidence>
<evidence type="ECO:0000313" key="10">
    <source>
        <dbReference type="Proteomes" id="UP000807342"/>
    </source>
</evidence>
<keyword evidence="5" id="KW-0443">Lipid metabolism</keyword>
<keyword evidence="4 8" id="KW-1133">Transmembrane helix</keyword>
<comment type="subcellular location">
    <subcellularLocation>
        <location evidence="1">Endoplasmic reticulum membrane</location>
        <topology evidence="1">Multi-pass membrane protein</topology>
    </subcellularLocation>
</comment>
<dbReference type="EMBL" id="MU151051">
    <property type="protein sequence ID" value="KAF9455064.1"/>
    <property type="molecule type" value="Genomic_DNA"/>
</dbReference>
<feature type="transmembrane region" description="Helical" evidence="8">
    <location>
        <begin position="57"/>
        <end position="79"/>
    </location>
</feature>
<dbReference type="Pfam" id="PF06775">
    <property type="entry name" value="Seipin"/>
    <property type="match status" value="1"/>
</dbReference>
<feature type="transmembrane region" description="Helical" evidence="8">
    <location>
        <begin position="241"/>
        <end position="268"/>
    </location>
</feature>
<name>A0A9P6CBF2_9AGAR</name>
<dbReference type="OrthoDB" id="3990054at2759"/>
<evidence type="ECO:0000256" key="8">
    <source>
        <dbReference type="SAM" id="Phobius"/>
    </source>
</evidence>
<keyword evidence="2 8" id="KW-0812">Transmembrane</keyword>
<reference evidence="9" key="1">
    <citation type="submission" date="2020-11" db="EMBL/GenBank/DDBJ databases">
        <authorList>
            <consortium name="DOE Joint Genome Institute"/>
            <person name="Ahrendt S."/>
            <person name="Riley R."/>
            <person name="Andreopoulos W."/>
            <person name="Labutti K."/>
            <person name="Pangilinan J."/>
            <person name="Ruiz-Duenas F.J."/>
            <person name="Barrasa J.M."/>
            <person name="Sanchez-Garcia M."/>
            <person name="Camarero S."/>
            <person name="Miyauchi S."/>
            <person name="Serrano A."/>
            <person name="Linde D."/>
            <person name="Babiker R."/>
            <person name="Drula E."/>
            <person name="Ayuso-Fernandez I."/>
            <person name="Pacheco R."/>
            <person name="Padilla G."/>
            <person name="Ferreira P."/>
            <person name="Barriuso J."/>
            <person name="Kellner H."/>
            <person name="Castanera R."/>
            <person name="Alfaro M."/>
            <person name="Ramirez L."/>
            <person name="Pisabarro A.G."/>
            <person name="Kuo A."/>
            <person name="Tritt A."/>
            <person name="Lipzen A."/>
            <person name="He G."/>
            <person name="Yan M."/>
            <person name="Ng V."/>
            <person name="Cullen D."/>
            <person name="Martin F."/>
            <person name="Rosso M.-N."/>
            <person name="Henrissat B."/>
            <person name="Hibbett D."/>
            <person name="Martinez A.T."/>
            <person name="Grigoriev I.V."/>
        </authorList>
    </citation>
    <scope>NUCLEOTIDE SEQUENCE</scope>
    <source>
        <strain evidence="9">MF-IS2</strain>
    </source>
</reference>
<dbReference type="GO" id="GO:0005789">
    <property type="term" value="C:endoplasmic reticulum membrane"/>
    <property type="evidence" value="ECO:0007669"/>
    <property type="project" value="UniProtKB-SubCell"/>
</dbReference>
<dbReference type="InterPro" id="IPR009617">
    <property type="entry name" value="Seipin"/>
</dbReference>
<evidence type="ECO:0000256" key="7">
    <source>
        <dbReference type="SAM" id="MobiDB-lite"/>
    </source>
</evidence>
<dbReference type="PANTHER" id="PTHR21212:SF0">
    <property type="entry name" value="SEIPIN"/>
    <property type="match status" value="1"/>
</dbReference>
<sequence>MFFTSRSSAHEPGHNNSKPSRGFLLGFGTSLLFAPLTILNLIAVHGASILRPYAPQLIPIAVCLFLVPVAVCLSIFAGWSVWKGLAVGWEVPLFLQYGERAFPYARVVVPQIQVFQPYDIAMHMALPVSESNISLGNFMATLTLLTSSNQTLATVSRPAILVQPKSSWFFGNPNVVNLHIKLLSSFVARASNVHAYVELGRQDGWKFIGDGRGREVSVLSASLRGTAIPHGISGLAIRFPLLASTFAAGIFLIILSAIIASCVLPTMFPVPLDQISEEEPKYKVEREPSPPSASTTRARGNSTALRRRRSKLSRRTSLSNPRLTPKTEEGAGAEVPVTLIPPAANLTEDAPDVSAHTLGSSTSTKERLKRRTSQKFDKSDEESHSESGE</sequence>
<feature type="region of interest" description="Disordered" evidence="7">
    <location>
        <begin position="279"/>
        <end position="389"/>
    </location>
</feature>
<feature type="compositionally biased region" description="Basic and acidic residues" evidence="7">
    <location>
        <begin position="374"/>
        <end position="389"/>
    </location>
</feature>
<feature type="compositionally biased region" description="Basic residues" evidence="7">
    <location>
        <begin position="305"/>
        <end position="314"/>
    </location>
</feature>
<evidence type="ECO:0000256" key="2">
    <source>
        <dbReference type="ARBA" id="ARBA00022692"/>
    </source>
</evidence>
<dbReference type="GO" id="GO:0006629">
    <property type="term" value="P:lipid metabolic process"/>
    <property type="evidence" value="ECO:0007669"/>
    <property type="project" value="UniProtKB-KW"/>
</dbReference>
<feature type="compositionally biased region" description="Basic and acidic residues" evidence="7">
    <location>
        <begin position="279"/>
        <end position="288"/>
    </location>
</feature>
<dbReference type="CDD" id="cd23995">
    <property type="entry name" value="Seipin_BSCL2_like"/>
    <property type="match status" value="1"/>
</dbReference>
<dbReference type="PANTHER" id="PTHR21212">
    <property type="entry name" value="BERNARDINELLI-SEIP CONGENITAL LIPODYSTROPHY 2 HOMOLOG BSCL2 PROTEIN"/>
    <property type="match status" value="1"/>
</dbReference>
<dbReference type="Proteomes" id="UP000807342">
    <property type="component" value="Unassembled WGS sequence"/>
</dbReference>
<keyword evidence="6 8" id="KW-0472">Membrane</keyword>
<protein>
    <submittedName>
        <fullName evidence="9">Uncharacterized protein</fullName>
    </submittedName>
</protein>